<comment type="subcellular location">
    <subcellularLocation>
        <location evidence="1">Membrane</location>
    </subcellularLocation>
</comment>
<dbReference type="InterPro" id="IPR036179">
    <property type="entry name" value="Ig-like_dom_sf"/>
</dbReference>
<evidence type="ECO:0000313" key="6">
    <source>
        <dbReference type="Proteomes" id="UP000694387"/>
    </source>
</evidence>
<evidence type="ECO:0000256" key="3">
    <source>
        <dbReference type="ARBA" id="ARBA00023136"/>
    </source>
</evidence>
<dbReference type="PANTHER" id="PTHR12080">
    <property type="entry name" value="SIGNALING LYMPHOCYTIC ACTIVATION MOLECULE"/>
    <property type="match status" value="1"/>
</dbReference>
<evidence type="ECO:0000256" key="4">
    <source>
        <dbReference type="ARBA" id="ARBA00023180"/>
    </source>
</evidence>
<dbReference type="AlphaFoldDB" id="A0A8C4L9F6"/>
<keyword evidence="4" id="KW-0325">Glycoprotein</keyword>
<dbReference type="GO" id="GO:0016020">
    <property type="term" value="C:membrane"/>
    <property type="evidence" value="ECO:0007669"/>
    <property type="project" value="UniProtKB-SubCell"/>
</dbReference>
<dbReference type="RefSeq" id="XP_014703741.1">
    <property type="nucleotide sequence ID" value="XM_014848255.3"/>
</dbReference>
<evidence type="ECO:0000256" key="1">
    <source>
        <dbReference type="ARBA" id="ARBA00004370"/>
    </source>
</evidence>
<dbReference type="CTD" id="965"/>
<dbReference type="InterPro" id="IPR013783">
    <property type="entry name" value="Ig-like_fold"/>
</dbReference>
<dbReference type="FunFam" id="2.60.40.10:FF:001702">
    <property type="entry name" value="Lymphocyte function-associated antigen 3"/>
    <property type="match status" value="1"/>
</dbReference>
<name>A0A8C4L9F6_EQUAS</name>
<keyword evidence="3" id="KW-0472">Membrane</keyword>
<evidence type="ECO:0000313" key="5">
    <source>
        <dbReference type="Ensembl" id="ENSEASP00005008844.2"/>
    </source>
</evidence>
<dbReference type="Proteomes" id="UP000694387">
    <property type="component" value="Chromosome 16"/>
</dbReference>
<dbReference type="InterPro" id="IPR015631">
    <property type="entry name" value="CD2/SLAM_rcpt"/>
</dbReference>
<reference evidence="5" key="3">
    <citation type="submission" date="2025-09" db="UniProtKB">
        <authorList>
            <consortium name="Ensembl"/>
        </authorList>
    </citation>
    <scope>IDENTIFICATION</scope>
</reference>
<evidence type="ECO:0000256" key="2">
    <source>
        <dbReference type="ARBA" id="ARBA00022729"/>
    </source>
</evidence>
<protein>
    <submittedName>
        <fullName evidence="5">CD58 molecule</fullName>
    </submittedName>
</protein>
<dbReference type="PANTHER" id="PTHR12080:SF55">
    <property type="entry name" value="LYMPHOCYTE FUNCTION-ASSOCIATED ANTIGEN 3"/>
    <property type="match status" value="1"/>
</dbReference>
<keyword evidence="2" id="KW-0732">Signal</keyword>
<dbReference type="GeneID" id="106835690"/>
<reference evidence="5 6" key="1">
    <citation type="journal article" date="2020" name="Nat. Commun.">
        <title>Donkey genomes provide new insights into domestication and selection for coat color.</title>
        <authorList>
            <person name="Wang"/>
            <person name="C."/>
            <person name="Li"/>
            <person name="H."/>
            <person name="Guo"/>
            <person name="Y."/>
            <person name="Huang"/>
            <person name="J."/>
            <person name="Sun"/>
            <person name="Y."/>
            <person name="Min"/>
            <person name="J."/>
            <person name="Wang"/>
            <person name="J."/>
            <person name="Fang"/>
            <person name="X."/>
            <person name="Zhao"/>
            <person name="Z."/>
            <person name="Wang"/>
            <person name="S."/>
            <person name="Zhang"/>
            <person name="Y."/>
            <person name="Liu"/>
            <person name="Q."/>
            <person name="Jiang"/>
            <person name="Q."/>
            <person name="Wang"/>
            <person name="X."/>
            <person name="Guo"/>
            <person name="Y."/>
            <person name="Yang"/>
            <person name="C."/>
            <person name="Wang"/>
            <person name="Y."/>
            <person name="Tian"/>
            <person name="F."/>
            <person name="Zhuang"/>
            <person name="G."/>
            <person name="Fan"/>
            <person name="Y."/>
            <person name="Gao"/>
            <person name="Q."/>
            <person name="Li"/>
            <person name="Y."/>
            <person name="Ju"/>
            <person name="Z."/>
            <person name="Li"/>
            <person name="J."/>
            <person name="Li"/>
            <person name="R."/>
            <person name="Hou"/>
            <person name="M."/>
            <person name="Yang"/>
            <person name="G."/>
            <person name="Liu"/>
            <person name="G."/>
            <person name="Liu"/>
            <person name="W."/>
            <person name="Guo"/>
            <person name="J."/>
            <person name="Pan"/>
            <person name="S."/>
            <person name="Fan"/>
            <person name="G."/>
            <person name="Zhang"/>
            <person name="W."/>
            <person name="Zhang"/>
            <person name="R."/>
            <person name="Yu"/>
            <person name="J."/>
            <person name="Zhang"/>
            <person name="X."/>
            <person name="Yin"/>
            <person name="Q."/>
            <person name="Ji"/>
            <person name="C."/>
            <person name="Jin"/>
            <person name="Y."/>
            <person name="Yue"/>
            <person name="G."/>
            <person name="Liu"/>
            <person name="M."/>
            <person name="Xu"/>
            <person name="J."/>
            <person name="Liu"/>
            <person name="S."/>
            <person name="Jordana"/>
            <person name="J."/>
            <person name="Noce"/>
            <person name="A."/>
            <person name="Amills"/>
            <person name="M."/>
            <person name="Wu"/>
            <person name="D.D."/>
            <person name="Li"/>
            <person name="S."/>
            <person name="Zhou"/>
            <person name="X. and Zhong"/>
            <person name="J."/>
        </authorList>
    </citation>
    <scope>NUCLEOTIDE SEQUENCE [LARGE SCALE GENOMIC DNA]</scope>
</reference>
<reference evidence="5" key="2">
    <citation type="submission" date="2025-08" db="UniProtKB">
        <authorList>
            <consortium name="Ensembl"/>
        </authorList>
    </citation>
    <scope>IDENTIFICATION</scope>
</reference>
<dbReference type="GO" id="GO:0005102">
    <property type="term" value="F:signaling receptor binding"/>
    <property type="evidence" value="ECO:0007669"/>
    <property type="project" value="TreeGrafter"/>
</dbReference>
<dbReference type="GO" id="GO:0009986">
    <property type="term" value="C:cell surface"/>
    <property type="evidence" value="ECO:0007669"/>
    <property type="project" value="TreeGrafter"/>
</dbReference>
<dbReference type="Gene3D" id="2.60.40.10">
    <property type="entry name" value="Immunoglobulins"/>
    <property type="match status" value="1"/>
</dbReference>
<gene>
    <name evidence="5" type="primary">CD58</name>
</gene>
<dbReference type="KEGG" id="eai:106835690"/>
<sequence>MAAASAPGLAAGVLGAFCLVLWFDVISCEQLSSAQSVFGVVNKSVTFLTASSIPVKDILWKKRKDKVVEKEENLDESIYPPFRERILLNIVTGDLTIFNLSSSDEDEYEFESTSIKDSIKFFLTVFEPLPSPTLNCTLINETVMVQCGIPEVYSSHRDLITYSWYCPLAGCDNGPGSPILYVKKESDLSQEIQCTISNALLNSTSSLVLRTCVPADFCPKHLDEWCSYLWRLASRGTADHSRHRYVLLAVPLLVIVLIVILLGAFQRWRAE</sequence>
<proteinExistence type="predicted"/>
<dbReference type="GeneTree" id="ENSGT00510000049596"/>
<accession>A0A8C4L9F6</accession>
<organism evidence="5 6">
    <name type="scientific">Equus asinus</name>
    <name type="common">Donkey</name>
    <name type="synonym">Equus africanus asinus</name>
    <dbReference type="NCBI Taxonomy" id="9793"/>
    <lineage>
        <taxon>Eukaryota</taxon>
        <taxon>Metazoa</taxon>
        <taxon>Chordata</taxon>
        <taxon>Craniata</taxon>
        <taxon>Vertebrata</taxon>
        <taxon>Euteleostomi</taxon>
        <taxon>Mammalia</taxon>
        <taxon>Eutheria</taxon>
        <taxon>Laurasiatheria</taxon>
        <taxon>Perissodactyla</taxon>
        <taxon>Equidae</taxon>
        <taxon>Equus</taxon>
    </lineage>
</organism>
<keyword evidence="6" id="KW-1185">Reference proteome</keyword>
<dbReference type="Ensembl" id="ENSEAST00005009633.2">
    <property type="protein sequence ID" value="ENSEASP00005008844.2"/>
    <property type="gene ID" value="ENSEASG00005006357.2"/>
</dbReference>
<dbReference type="SUPFAM" id="SSF48726">
    <property type="entry name" value="Immunoglobulin"/>
    <property type="match status" value="1"/>
</dbReference>